<keyword evidence="3" id="KW-1185">Reference proteome</keyword>
<organism evidence="2 3">
    <name type="scientific">Glycomyces tritici</name>
    <dbReference type="NCBI Taxonomy" id="2665176"/>
    <lineage>
        <taxon>Bacteria</taxon>
        <taxon>Bacillati</taxon>
        <taxon>Actinomycetota</taxon>
        <taxon>Actinomycetes</taxon>
        <taxon>Glycomycetales</taxon>
        <taxon>Glycomycetaceae</taxon>
        <taxon>Glycomyces</taxon>
    </lineage>
</organism>
<evidence type="ECO:0000259" key="1">
    <source>
        <dbReference type="Pfam" id="PF19054"/>
    </source>
</evidence>
<dbReference type="EMBL" id="JAUEMJ010000011">
    <property type="protein sequence ID" value="MDN3243010.1"/>
    <property type="molecule type" value="Genomic_DNA"/>
</dbReference>
<name>A0ABT7YWI9_9ACTN</name>
<gene>
    <name evidence="2" type="ORF">QWI33_25035</name>
</gene>
<dbReference type="Proteomes" id="UP001171902">
    <property type="component" value="Unassembled WGS sequence"/>
</dbReference>
<sequence>MEIAKGSRKRTDGPVVSGAAPDWFRQYFILERDASQIFDLNLNVVAGLLQTPDYARAILRVGRHNMDIDKLVEARMSRKLVLEREDPLQYWGVIHESAFHRVIGGRKVMAEQLNYLVEAAEADNVTLQVIPNSAGAHASINTCFLILRFNIAPQFGVVHIENLRSLFYDAPQVVQEYDDTFRRVIMSALPQKESVELIAKLRKDLYS</sequence>
<proteinExistence type="predicted"/>
<dbReference type="Pfam" id="PF19054">
    <property type="entry name" value="DUF5753"/>
    <property type="match status" value="1"/>
</dbReference>
<dbReference type="InterPro" id="IPR043917">
    <property type="entry name" value="DUF5753"/>
</dbReference>
<reference evidence="2" key="1">
    <citation type="submission" date="2023-06" db="EMBL/GenBank/DDBJ databases">
        <title>Gycomyces niveus sp.nov., a novel actinomycete isolated from soil in Shouguang.</title>
        <authorList>
            <person name="Yang X."/>
            <person name="Zhao J."/>
        </authorList>
    </citation>
    <scope>NUCLEOTIDE SEQUENCE</scope>
    <source>
        <strain evidence="2">NEAU C2</strain>
    </source>
</reference>
<feature type="domain" description="DUF5753" evidence="1">
    <location>
        <begin position="24"/>
        <end position="199"/>
    </location>
</feature>
<dbReference type="RefSeq" id="WP_289959571.1">
    <property type="nucleotide sequence ID" value="NZ_JAUEMJ010000011.1"/>
</dbReference>
<comment type="caution">
    <text evidence="2">The sequence shown here is derived from an EMBL/GenBank/DDBJ whole genome shotgun (WGS) entry which is preliminary data.</text>
</comment>
<evidence type="ECO:0000313" key="2">
    <source>
        <dbReference type="EMBL" id="MDN3243010.1"/>
    </source>
</evidence>
<protein>
    <submittedName>
        <fullName evidence="2">DUF5753 domain-containing protein</fullName>
    </submittedName>
</protein>
<accession>A0ABT7YWI9</accession>
<evidence type="ECO:0000313" key="3">
    <source>
        <dbReference type="Proteomes" id="UP001171902"/>
    </source>
</evidence>